<evidence type="ECO:0000256" key="9">
    <source>
        <dbReference type="RuleBase" id="RU368036"/>
    </source>
</evidence>
<evidence type="ECO:0000256" key="7">
    <source>
        <dbReference type="ARBA" id="ARBA00023315"/>
    </source>
</evidence>
<comment type="PTM">
    <text evidence="9">Cleaved by autocatalysis into a large and a small subunit.</text>
</comment>
<keyword evidence="4 9" id="KW-0808">Transferase</keyword>
<evidence type="ECO:0000256" key="6">
    <source>
        <dbReference type="ARBA" id="ARBA00023145"/>
    </source>
</evidence>
<keyword evidence="9" id="KW-0317">Glutathione biosynthesis</keyword>
<comment type="catalytic activity">
    <reaction evidence="2 9">
        <text>glutathione + H2O = L-cysteinylglycine + L-glutamate</text>
        <dbReference type="Rhea" id="RHEA:28807"/>
        <dbReference type="ChEBI" id="CHEBI:15377"/>
        <dbReference type="ChEBI" id="CHEBI:29985"/>
        <dbReference type="ChEBI" id="CHEBI:57925"/>
        <dbReference type="ChEBI" id="CHEBI:61694"/>
        <dbReference type="EC" id="3.4.19.13"/>
    </reaction>
</comment>
<comment type="catalytic activity">
    <reaction evidence="1 9">
        <text>an S-substituted glutathione + H2O = an S-substituted L-cysteinylglycine + L-glutamate</text>
        <dbReference type="Rhea" id="RHEA:59468"/>
        <dbReference type="ChEBI" id="CHEBI:15377"/>
        <dbReference type="ChEBI" id="CHEBI:29985"/>
        <dbReference type="ChEBI" id="CHEBI:90779"/>
        <dbReference type="ChEBI" id="CHEBI:143103"/>
        <dbReference type="EC" id="3.4.19.13"/>
    </reaction>
</comment>
<dbReference type="InterPro" id="IPR051792">
    <property type="entry name" value="GGT_bact"/>
</dbReference>
<evidence type="ECO:0000256" key="2">
    <source>
        <dbReference type="ARBA" id="ARBA00001089"/>
    </source>
</evidence>
<dbReference type="Gene3D" id="1.10.246.130">
    <property type="match status" value="1"/>
</dbReference>
<dbReference type="EC" id="3.4.19.13" evidence="9"/>
<feature type="compositionally biased region" description="Low complexity" evidence="10">
    <location>
        <begin position="395"/>
        <end position="407"/>
    </location>
</feature>
<dbReference type="NCBIfam" id="TIGR00066">
    <property type="entry name" value="g_glut_trans"/>
    <property type="match status" value="1"/>
</dbReference>
<accession>A0ABV6JXP3</accession>
<dbReference type="EMBL" id="JBHLUN010000015">
    <property type="protein sequence ID" value="MFC0410496.1"/>
    <property type="molecule type" value="Genomic_DNA"/>
</dbReference>
<feature type="signal peptide" evidence="11">
    <location>
        <begin position="1"/>
        <end position="21"/>
    </location>
</feature>
<evidence type="ECO:0000256" key="1">
    <source>
        <dbReference type="ARBA" id="ARBA00001049"/>
    </source>
</evidence>
<evidence type="ECO:0000256" key="4">
    <source>
        <dbReference type="ARBA" id="ARBA00022679"/>
    </source>
</evidence>
<dbReference type="InterPro" id="IPR043138">
    <property type="entry name" value="GGT_lsub"/>
</dbReference>
<evidence type="ECO:0000256" key="10">
    <source>
        <dbReference type="SAM" id="MobiDB-lite"/>
    </source>
</evidence>
<name>A0ABV6JXP3_9PROT</name>
<evidence type="ECO:0000256" key="11">
    <source>
        <dbReference type="SAM" id="SignalP"/>
    </source>
</evidence>
<comment type="catalytic activity">
    <reaction evidence="8 9">
        <text>an N-terminal (5-L-glutamyl)-[peptide] + an alpha-amino acid = 5-L-glutamyl amino acid + an N-terminal L-alpha-aminoacyl-[peptide]</text>
        <dbReference type="Rhea" id="RHEA:23904"/>
        <dbReference type="Rhea" id="RHEA-COMP:9780"/>
        <dbReference type="Rhea" id="RHEA-COMP:9795"/>
        <dbReference type="ChEBI" id="CHEBI:77644"/>
        <dbReference type="ChEBI" id="CHEBI:78597"/>
        <dbReference type="ChEBI" id="CHEBI:78599"/>
        <dbReference type="ChEBI" id="CHEBI:78608"/>
        <dbReference type="EC" id="2.3.2.2"/>
    </reaction>
</comment>
<evidence type="ECO:0000256" key="8">
    <source>
        <dbReference type="ARBA" id="ARBA00047417"/>
    </source>
</evidence>
<dbReference type="InterPro" id="IPR043137">
    <property type="entry name" value="GGT_ssub_C"/>
</dbReference>
<dbReference type="Gene3D" id="3.60.20.40">
    <property type="match status" value="1"/>
</dbReference>
<dbReference type="PRINTS" id="PR01210">
    <property type="entry name" value="GGTRANSPTASE"/>
</dbReference>
<comment type="subunit">
    <text evidence="9">This enzyme consists of two polypeptide chains, which are synthesized in precursor form from a single polypeptide.</text>
</comment>
<organism evidence="12 13">
    <name type="scientific">Roseomonas elaeocarpi</name>
    <dbReference type="NCBI Taxonomy" id="907779"/>
    <lineage>
        <taxon>Bacteria</taxon>
        <taxon>Pseudomonadati</taxon>
        <taxon>Pseudomonadota</taxon>
        <taxon>Alphaproteobacteria</taxon>
        <taxon>Acetobacterales</taxon>
        <taxon>Roseomonadaceae</taxon>
        <taxon>Roseomonas</taxon>
    </lineage>
</organism>
<gene>
    <name evidence="12" type="primary">ggt</name>
    <name evidence="12" type="ORF">ACFFGY_19770</name>
</gene>
<feature type="region of interest" description="Disordered" evidence="10">
    <location>
        <begin position="379"/>
        <end position="415"/>
    </location>
</feature>
<dbReference type="RefSeq" id="WP_377046245.1">
    <property type="nucleotide sequence ID" value="NZ_JBHLUN010000015.1"/>
</dbReference>
<sequence>MRRPTLLLLAALLLPLPPALAQGPVAAPVAPPVAPPATAGAARPRAGQGEAIVAAAHPMAAEAGMAMIRAGGSAVDAAVAIQAMLALVEPQSSGLGGGAVMLSWDSRSRQVVAWDGRETAPAAADETLFLRDGQPIPFTDAVLSGRSVGVPGAVAMLEAAHKESGRLPWAKLFEPAIKAARDGFKVSARLAGAIAADAERLRRDPGALATFFTAPGLLGSQPLPEGATLRNPALADTLEAIAKDGSAALLRGPIAADIARAVRGYGSGGLMTTDDLAGYAPRRREAVCAPYRVWRVCGFPPPSSGGVAVAQALGLLEHFDLGALRPNSADAAQLIAEAGRLAFADRNQFLADTDFVAVPLPGLIDERYLTTRAQGIDRDRAATAPRAGNPSWRDAVGPAATAGRPAAAMPPQPEHGTSHFIVVDRDGNAVSMTTTVEDSFGARLMVRGFLLNNELTDFSFRPEVDGRPVANRVEGGKRPRSSMSPTLVFDRDGRLVAAAGSAGGARIIGYTLQALVGMLDWKLDPQAALALPHVGTLGSTVELEEGTPAAALSGTLQARGQAVEVRPMPSGSQAVWLSPTGWQGGVDPRREGVVLTQPAGR</sequence>
<comment type="pathway">
    <text evidence="9">Sulfur metabolism; glutathione metabolism.</text>
</comment>
<evidence type="ECO:0000313" key="12">
    <source>
        <dbReference type="EMBL" id="MFC0410496.1"/>
    </source>
</evidence>
<dbReference type="Pfam" id="PF01019">
    <property type="entry name" value="G_glu_transpept"/>
    <property type="match status" value="1"/>
</dbReference>
<keyword evidence="13" id="KW-1185">Reference proteome</keyword>
<keyword evidence="6 9" id="KW-0865">Zymogen</keyword>
<dbReference type="PANTHER" id="PTHR43199:SF1">
    <property type="entry name" value="GLUTATHIONE HYDROLASE PROENZYME"/>
    <property type="match status" value="1"/>
</dbReference>
<dbReference type="PANTHER" id="PTHR43199">
    <property type="entry name" value="GLUTATHIONE HYDROLASE"/>
    <property type="match status" value="1"/>
</dbReference>
<proteinExistence type="inferred from homology"/>
<dbReference type="GO" id="GO:0103068">
    <property type="term" value="F:leukotriene C4 gamma-glutamyl transferase activity"/>
    <property type="evidence" value="ECO:0007669"/>
    <property type="project" value="UniProtKB-EC"/>
</dbReference>
<keyword evidence="5 9" id="KW-0378">Hydrolase</keyword>
<comment type="caution">
    <text evidence="12">The sequence shown here is derived from an EMBL/GenBank/DDBJ whole genome shotgun (WGS) entry which is preliminary data.</text>
</comment>
<dbReference type="Proteomes" id="UP001589865">
    <property type="component" value="Unassembled WGS sequence"/>
</dbReference>
<evidence type="ECO:0000256" key="5">
    <source>
        <dbReference type="ARBA" id="ARBA00022801"/>
    </source>
</evidence>
<comment type="similarity">
    <text evidence="3 9">Belongs to the gamma-glutamyltransferase family.</text>
</comment>
<keyword evidence="7 9" id="KW-0012">Acyltransferase</keyword>
<evidence type="ECO:0000313" key="13">
    <source>
        <dbReference type="Proteomes" id="UP001589865"/>
    </source>
</evidence>
<dbReference type="InterPro" id="IPR000101">
    <property type="entry name" value="GGT_peptidase"/>
</dbReference>
<dbReference type="InterPro" id="IPR029055">
    <property type="entry name" value="Ntn_hydrolases_N"/>
</dbReference>
<reference evidence="12 13" key="1">
    <citation type="submission" date="2024-09" db="EMBL/GenBank/DDBJ databases">
        <authorList>
            <person name="Sun Q."/>
            <person name="Mori K."/>
        </authorList>
    </citation>
    <scope>NUCLEOTIDE SEQUENCE [LARGE SCALE GENOMIC DNA]</scope>
    <source>
        <strain evidence="12 13">TBRC 5777</strain>
    </source>
</reference>
<keyword evidence="11" id="KW-0732">Signal</keyword>
<protein>
    <recommendedName>
        <fullName evidence="9">Glutathione hydrolase proenzyme</fullName>
        <ecNumber evidence="9">2.3.2.2</ecNumber>
        <ecNumber evidence="9">3.4.19.13</ecNumber>
    </recommendedName>
    <component>
        <recommendedName>
            <fullName evidence="9">Glutathione hydrolase large chain</fullName>
        </recommendedName>
    </component>
    <component>
        <recommendedName>
            <fullName evidence="9">Glutathione hydrolase small chain</fullName>
        </recommendedName>
    </component>
</protein>
<evidence type="ECO:0000256" key="3">
    <source>
        <dbReference type="ARBA" id="ARBA00009381"/>
    </source>
</evidence>
<dbReference type="SUPFAM" id="SSF56235">
    <property type="entry name" value="N-terminal nucleophile aminohydrolases (Ntn hydrolases)"/>
    <property type="match status" value="1"/>
</dbReference>
<feature type="chain" id="PRO_5046672906" description="Glutathione hydrolase proenzyme" evidence="11">
    <location>
        <begin position="22"/>
        <end position="601"/>
    </location>
</feature>
<dbReference type="EC" id="2.3.2.2" evidence="9"/>